<feature type="compositionally biased region" description="Basic and acidic residues" evidence="1">
    <location>
        <begin position="55"/>
        <end position="66"/>
    </location>
</feature>
<dbReference type="Proteomes" id="UP001054889">
    <property type="component" value="Unassembled WGS sequence"/>
</dbReference>
<name>A0AAV5DLP6_ELECO</name>
<accession>A0AAV5DLP6</accession>
<protein>
    <submittedName>
        <fullName evidence="2">Uncharacterized protein</fullName>
    </submittedName>
</protein>
<feature type="region of interest" description="Disordered" evidence="1">
    <location>
        <begin position="1"/>
        <end position="75"/>
    </location>
</feature>
<dbReference type="EMBL" id="BQKI01000018">
    <property type="protein sequence ID" value="GJN11106.1"/>
    <property type="molecule type" value="Genomic_DNA"/>
</dbReference>
<reference evidence="2" key="1">
    <citation type="journal article" date="2018" name="DNA Res.">
        <title>Multiple hybrid de novo genome assembly of finger millet, an orphan allotetraploid crop.</title>
        <authorList>
            <person name="Hatakeyama M."/>
            <person name="Aluri S."/>
            <person name="Balachadran M.T."/>
            <person name="Sivarajan S.R."/>
            <person name="Patrignani A."/>
            <person name="Gruter S."/>
            <person name="Poveda L."/>
            <person name="Shimizu-Inatsugi R."/>
            <person name="Baeten J."/>
            <person name="Francoijs K.J."/>
            <person name="Nataraja K.N."/>
            <person name="Reddy Y.A.N."/>
            <person name="Phadnis S."/>
            <person name="Ravikumar R.L."/>
            <person name="Schlapbach R."/>
            <person name="Sreeman S.M."/>
            <person name="Shimizu K.K."/>
        </authorList>
    </citation>
    <scope>NUCLEOTIDE SEQUENCE</scope>
</reference>
<evidence type="ECO:0000313" key="2">
    <source>
        <dbReference type="EMBL" id="GJN11106.1"/>
    </source>
</evidence>
<reference evidence="2" key="2">
    <citation type="submission" date="2021-12" db="EMBL/GenBank/DDBJ databases">
        <title>Resequencing data analysis of finger millet.</title>
        <authorList>
            <person name="Hatakeyama M."/>
            <person name="Aluri S."/>
            <person name="Balachadran M.T."/>
            <person name="Sivarajan S.R."/>
            <person name="Poveda L."/>
            <person name="Shimizu-Inatsugi R."/>
            <person name="Schlapbach R."/>
            <person name="Sreeman S.M."/>
            <person name="Shimizu K.K."/>
        </authorList>
    </citation>
    <scope>NUCLEOTIDE SEQUENCE</scope>
</reference>
<evidence type="ECO:0000256" key="1">
    <source>
        <dbReference type="SAM" id="MobiDB-lite"/>
    </source>
</evidence>
<comment type="caution">
    <text evidence="2">The sequence shown here is derived from an EMBL/GenBank/DDBJ whole genome shotgun (WGS) entry which is preliminary data.</text>
</comment>
<feature type="compositionally biased region" description="Basic residues" evidence="1">
    <location>
        <begin position="30"/>
        <end position="40"/>
    </location>
</feature>
<keyword evidence="3" id="KW-1185">Reference proteome</keyword>
<sequence length="75" mass="7722">MAAAPSAAHAGEGGSKGEKGSGARLGPHRDRSKRKARSRRLAQGTKAAGKGIGLAHKDGDRDDRLGRCSRGFAAR</sequence>
<gene>
    <name evidence="2" type="primary">ga29273</name>
    <name evidence="2" type="ORF">PR202_ga29273</name>
</gene>
<evidence type="ECO:0000313" key="3">
    <source>
        <dbReference type="Proteomes" id="UP001054889"/>
    </source>
</evidence>
<organism evidence="2 3">
    <name type="scientific">Eleusine coracana subsp. coracana</name>
    <dbReference type="NCBI Taxonomy" id="191504"/>
    <lineage>
        <taxon>Eukaryota</taxon>
        <taxon>Viridiplantae</taxon>
        <taxon>Streptophyta</taxon>
        <taxon>Embryophyta</taxon>
        <taxon>Tracheophyta</taxon>
        <taxon>Spermatophyta</taxon>
        <taxon>Magnoliopsida</taxon>
        <taxon>Liliopsida</taxon>
        <taxon>Poales</taxon>
        <taxon>Poaceae</taxon>
        <taxon>PACMAD clade</taxon>
        <taxon>Chloridoideae</taxon>
        <taxon>Cynodonteae</taxon>
        <taxon>Eleusininae</taxon>
        <taxon>Eleusine</taxon>
    </lineage>
</organism>
<proteinExistence type="predicted"/>
<feature type="compositionally biased region" description="Low complexity" evidence="1">
    <location>
        <begin position="1"/>
        <end position="10"/>
    </location>
</feature>
<dbReference type="AlphaFoldDB" id="A0AAV5DLP6"/>